<gene>
    <name evidence="2" type="ORF">MEBOL_003414</name>
</gene>
<evidence type="ECO:0000313" key="3">
    <source>
        <dbReference type="Proteomes" id="UP000217289"/>
    </source>
</evidence>
<dbReference type="EMBL" id="CP022163">
    <property type="protein sequence ID" value="ATB29959.1"/>
    <property type="molecule type" value="Genomic_DNA"/>
</dbReference>
<dbReference type="AlphaFoldDB" id="A0A250IDN7"/>
<proteinExistence type="predicted"/>
<feature type="region of interest" description="Disordered" evidence="1">
    <location>
        <begin position="1"/>
        <end position="23"/>
    </location>
</feature>
<feature type="region of interest" description="Disordered" evidence="1">
    <location>
        <begin position="48"/>
        <end position="68"/>
    </location>
</feature>
<sequence>MSNDSTPAQTQSQTSSQGAPPDKLALLRQMEAMMSTFAQIVKLIAPQAAEAAPAAPSQAADTSSKTVQASRVLLESADKLKELLNRPEGTDLKETAQKLGQIVEETSSRIDALIGQKVG</sequence>
<name>A0A250IDN7_9BACT</name>
<reference evidence="2 3" key="1">
    <citation type="submission" date="2017-06" db="EMBL/GenBank/DDBJ databases">
        <authorList>
            <person name="Kim H.J."/>
            <person name="Triplett B.A."/>
        </authorList>
    </citation>
    <scope>NUCLEOTIDE SEQUENCE [LARGE SCALE GENOMIC DNA]</scope>
    <source>
        <strain evidence="2 3">DSM 14713</strain>
    </source>
</reference>
<dbReference type="KEGG" id="mbd:MEBOL_003414"/>
<protein>
    <submittedName>
        <fullName evidence="2">Uncharacterized protein</fullName>
    </submittedName>
</protein>
<organism evidence="2 3">
    <name type="scientific">Melittangium boletus DSM 14713</name>
    <dbReference type="NCBI Taxonomy" id="1294270"/>
    <lineage>
        <taxon>Bacteria</taxon>
        <taxon>Pseudomonadati</taxon>
        <taxon>Myxococcota</taxon>
        <taxon>Myxococcia</taxon>
        <taxon>Myxococcales</taxon>
        <taxon>Cystobacterineae</taxon>
        <taxon>Archangiaceae</taxon>
        <taxon>Melittangium</taxon>
    </lineage>
</organism>
<evidence type="ECO:0000256" key="1">
    <source>
        <dbReference type="SAM" id="MobiDB-lite"/>
    </source>
</evidence>
<accession>A0A250IDN7</accession>
<keyword evidence="3" id="KW-1185">Reference proteome</keyword>
<feature type="compositionally biased region" description="Low complexity" evidence="1">
    <location>
        <begin position="1"/>
        <end position="21"/>
    </location>
</feature>
<feature type="compositionally biased region" description="Low complexity" evidence="1">
    <location>
        <begin position="48"/>
        <end position="60"/>
    </location>
</feature>
<dbReference type="Proteomes" id="UP000217289">
    <property type="component" value="Chromosome"/>
</dbReference>
<dbReference type="RefSeq" id="WP_095978464.1">
    <property type="nucleotide sequence ID" value="NZ_CP022163.1"/>
</dbReference>
<evidence type="ECO:0000313" key="2">
    <source>
        <dbReference type="EMBL" id="ATB29959.1"/>
    </source>
</evidence>